<evidence type="ECO:0000256" key="1">
    <source>
        <dbReference type="SAM" id="MobiDB-lite"/>
    </source>
</evidence>
<sequence>MSTTNRRASRRNTTNIINSPRPMAITKAINPNPAKTPPNNNTPGITQHIGRTSVPQYKENLFKYCRRSIPIMPPLLPRFNIDNTT</sequence>
<feature type="compositionally biased region" description="Low complexity" evidence="1">
    <location>
        <begin position="1"/>
        <end position="18"/>
    </location>
</feature>
<name>A0A5J4KKZ9_9CHLR</name>
<dbReference type="EMBL" id="BKZW01000001">
    <property type="protein sequence ID" value="GER85856.1"/>
    <property type="molecule type" value="Genomic_DNA"/>
</dbReference>
<keyword evidence="3" id="KW-1185">Reference proteome</keyword>
<evidence type="ECO:0000313" key="3">
    <source>
        <dbReference type="Proteomes" id="UP000326912"/>
    </source>
</evidence>
<reference evidence="2 3" key="1">
    <citation type="submission" date="2019-10" db="EMBL/GenBank/DDBJ databases">
        <title>Dictyobacter vulcani sp. nov., within the class Ktedonobacteria, isolated from soil of volcanic Mt. Zao.</title>
        <authorList>
            <person name="Zheng Y."/>
            <person name="Wang C.M."/>
            <person name="Sakai Y."/>
            <person name="Abe K."/>
            <person name="Yokota A."/>
            <person name="Yabe S."/>
        </authorList>
    </citation>
    <scope>NUCLEOTIDE SEQUENCE [LARGE SCALE GENOMIC DNA]</scope>
    <source>
        <strain evidence="2 3">W12</strain>
    </source>
</reference>
<organism evidence="2 3">
    <name type="scientific">Dictyobacter vulcani</name>
    <dbReference type="NCBI Taxonomy" id="2607529"/>
    <lineage>
        <taxon>Bacteria</taxon>
        <taxon>Bacillati</taxon>
        <taxon>Chloroflexota</taxon>
        <taxon>Ktedonobacteria</taxon>
        <taxon>Ktedonobacterales</taxon>
        <taxon>Dictyobacteraceae</taxon>
        <taxon>Dictyobacter</taxon>
    </lineage>
</organism>
<protein>
    <submittedName>
        <fullName evidence="2">Uncharacterized protein</fullName>
    </submittedName>
</protein>
<dbReference type="Proteomes" id="UP000326912">
    <property type="component" value="Unassembled WGS sequence"/>
</dbReference>
<evidence type="ECO:0000313" key="2">
    <source>
        <dbReference type="EMBL" id="GER85856.1"/>
    </source>
</evidence>
<feature type="compositionally biased region" description="Low complexity" evidence="1">
    <location>
        <begin position="27"/>
        <end position="43"/>
    </location>
</feature>
<feature type="region of interest" description="Disordered" evidence="1">
    <location>
        <begin position="1"/>
        <end position="50"/>
    </location>
</feature>
<comment type="caution">
    <text evidence="2">The sequence shown here is derived from an EMBL/GenBank/DDBJ whole genome shotgun (WGS) entry which is preliminary data.</text>
</comment>
<accession>A0A5J4KKZ9</accession>
<proteinExistence type="predicted"/>
<dbReference type="AlphaFoldDB" id="A0A5J4KKZ9"/>
<gene>
    <name evidence="2" type="ORF">KDW_00180</name>
</gene>